<protein>
    <recommendedName>
        <fullName evidence="3">Lipoprotein</fullName>
    </recommendedName>
</protein>
<evidence type="ECO:0008006" key="3">
    <source>
        <dbReference type="Google" id="ProtNLM"/>
    </source>
</evidence>
<organism evidence="1 2">
    <name type="scientific">Isoalcanivorax pacificus W11-5</name>
    <dbReference type="NCBI Taxonomy" id="391936"/>
    <lineage>
        <taxon>Bacteria</taxon>
        <taxon>Pseudomonadati</taxon>
        <taxon>Pseudomonadota</taxon>
        <taxon>Gammaproteobacteria</taxon>
        <taxon>Oceanospirillales</taxon>
        <taxon>Alcanivoracaceae</taxon>
        <taxon>Isoalcanivorax</taxon>
    </lineage>
</organism>
<dbReference type="OrthoDB" id="6387823at2"/>
<dbReference type="HOGENOM" id="CLU_195979_1_1_6"/>
<evidence type="ECO:0000313" key="1">
    <source>
        <dbReference type="EMBL" id="AJD49517.1"/>
    </source>
</evidence>
<keyword evidence="2" id="KW-1185">Reference proteome</keyword>
<dbReference type="KEGG" id="apac:S7S_15525"/>
<dbReference type="PROSITE" id="PS51257">
    <property type="entry name" value="PROKAR_LIPOPROTEIN"/>
    <property type="match status" value="1"/>
</dbReference>
<dbReference type="Proteomes" id="UP000006764">
    <property type="component" value="Chromosome"/>
</dbReference>
<dbReference type="EMBL" id="CP004387">
    <property type="protein sequence ID" value="AJD49517.1"/>
    <property type="molecule type" value="Genomic_DNA"/>
</dbReference>
<proteinExistence type="predicted"/>
<dbReference type="RefSeq" id="WP_008733476.1">
    <property type="nucleotide sequence ID" value="NZ_CP004387.1"/>
</dbReference>
<name>A0A0B4XT89_9GAMM</name>
<sequence length="66" mass="7463">MKVILLSLVLLGVAGCTERGMYDNLRADRLRECEHQVAAAYDECVAQYPMDFDQYRTARDGVPPAR</sequence>
<dbReference type="AlphaFoldDB" id="A0A0B4XT89"/>
<gene>
    <name evidence="1" type="ORF">S7S_15525</name>
</gene>
<evidence type="ECO:0000313" key="2">
    <source>
        <dbReference type="Proteomes" id="UP000006764"/>
    </source>
</evidence>
<reference evidence="1 2" key="1">
    <citation type="journal article" date="2012" name="J. Bacteriol.">
        <title>Genome sequence of an alkane-degrading bacterium, Alcanivorax pacificus type strain W11-5, isolated from deep sea sediment.</title>
        <authorList>
            <person name="Lai Q."/>
            <person name="Shao Z."/>
        </authorList>
    </citation>
    <scope>NUCLEOTIDE SEQUENCE [LARGE SCALE GENOMIC DNA]</scope>
    <source>
        <strain evidence="1 2">W11-5</strain>
    </source>
</reference>
<accession>A0A0B4XT89</accession>
<dbReference type="STRING" id="391936.S7S_15525"/>